<protein>
    <submittedName>
        <fullName evidence="2">Uncharacterized protein</fullName>
    </submittedName>
</protein>
<feature type="region of interest" description="Disordered" evidence="1">
    <location>
        <begin position="187"/>
        <end position="226"/>
    </location>
</feature>
<dbReference type="EMBL" id="LAZR01051529">
    <property type="protein sequence ID" value="KKK84949.1"/>
    <property type="molecule type" value="Genomic_DNA"/>
</dbReference>
<name>A0A0F9B2W2_9ZZZZ</name>
<sequence length="226" mass="25261">MPRKLVTKKMKQDYKKKVQQLITDLSQDLVVVQESPMFVDCPNCIWDSINKKSSNVFDSTFVTPTIIFDGTSDSRDISPISFTEGRCPVCIGDGQIFTNKEICIKAMINFFSETGRRGSFMSEAAGKQGISLVTVKTLPCNYELLLNNEVFFINTNVKMAKFKPPFLRGLGGEDAVCETLMQTVDEGQRTSGDYGSGDKLSRDDDPRKRIKNASDILDQRGRLSGR</sequence>
<accession>A0A0F9B2W2</accession>
<comment type="caution">
    <text evidence="2">The sequence shown here is derived from an EMBL/GenBank/DDBJ whole genome shotgun (WGS) entry which is preliminary data.</text>
</comment>
<evidence type="ECO:0000256" key="1">
    <source>
        <dbReference type="SAM" id="MobiDB-lite"/>
    </source>
</evidence>
<proteinExistence type="predicted"/>
<gene>
    <name evidence="2" type="ORF">LCGC14_2778200</name>
</gene>
<dbReference type="AlphaFoldDB" id="A0A0F9B2W2"/>
<reference evidence="2" key="1">
    <citation type="journal article" date="2015" name="Nature">
        <title>Complex archaea that bridge the gap between prokaryotes and eukaryotes.</title>
        <authorList>
            <person name="Spang A."/>
            <person name="Saw J.H."/>
            <person name="Jorgensen S.L."/>
            <person name="Zaremba-Niedzwiedzka K."/>
            <person name="Martijn J."/>
            <person name="Lind A.E."/>
            <person name="van Eijk R."/>
            <person name="Schleper C."/>
            <person name="Guy L."/>
            <person name="Ettema T.J."/>
        </authorList>
    </citation>
    <scope>NUCLEOTIDE SEQUENCE</scope>
</reference>
<feature type="compositionally biased region" description="Basic and acidic residues" evidence="1">
    <location>
        <begin position="217"/>
        <end position="226"/>
    </location>
</feature>
<organism evidence="2">
    <name type="scientific">marine sediment metagenome</name>
    <dbReference type="NCBI Taxonomy" id="412755"/>
    <lineage>
        <taxon>unclassified sequences</taxon>
        <taxon>metagenomes</taxon>
        <taxon>ecological metagenomes</taxon>
    </lineage>
</organism>
<evidence type="ECO:0000313" key="2">
    <source>
        <dbReference type="EMBL" id="KKK84949.1"/>
    </source>
</evidence>